<dbReference type="SUPFAM" id="SSF55729">
    <property type="entry name" value="Acyl-CoA N-acyltransferases (Nat)"/>
    <property type="match status" value="1"/>
</dbReference>
<sequence length="100" mass="11421">MIKINTIDGWLPIGDVSLFQESGVPIVIGNSAYRSSGIGKRVIQLIISHARELGRKTITTNGIYTYKKRSRRLFESLGFNMIECFIDDDGNEYYRYNLVL</sequence>
<dbReference type="InterPro" id="IPR016181">
    <property type="entry name" value="Acyl_CoA_acyltransferase"/>
</dbReference>
<feature type="domain" description="N-acetyltransferase" evidence="1">
    <location>
        <begin position="1"/>
        <end position="99"/>
    </location>
</feature>
<protein>
    <submittedName>
        <fullName evidence="2">GNAT family N-acetyltransferase</fullName>
    </submittedName>
</protein>
<dbReference type="Pfam" id="PF00583">
    <property type="entry name" value="Acetyltransf_1"/>
    <property type="match status" value="1"/>
</dbReference>
<reference evidence="2 3" key="1">
    <citation type="submission" date="2019-12" db="EMBL/GenBank/DDBJ databases">
        <authorList>
            <person name="Huq M.A."/>
        </authorList>
    </citation>
    <scope>NUCLEOTIDE SEQUENCE [LARGE SCALE GENOMIC DNA]</scope>
    <source>
        <strain evidence="2 3">MAH-34</strain>
    </source>
</reference>
<evidence type="ECO:0000313" key="3">
    <source>
        <dbReference type="Proteomes" id="UP000467637"/>
    </source>
</evidence>
<organism evidence="2 3">
    <name type="scientific">Paenibacillus anseongense</name>
    <dbReference type="NCBI Taxonomy" id="2682845"/>
    <lineage>
        <taxon>Bacteria</taxon>
        <taxon>Bacillati</taxon>
        <taxon>Bacillota</taxon>
        <taxon>Bacilli</taxon>
        <taxon>Bacillales</taxon>
        <taxon>Paenibacillaceae</taxon>
        <taxon>Paenibacillus</taxon>
    </lineage>
</organism>
<dbReference type="Gene3D" id="3.40.630.30">
    <property type="match status" value="1"/>
</dbReference>
<dbReference type="Proteomes" id="UP000467637">
    <property type="component" value="Unassembled WGS sequence"/>
</dbReference>
<gene>
    <name evidence="2" type="ORF">GON05_17240</name>
</gene>
<evidence type="ECO:0000313" key="2">
    <source>
        <dbReference type="EMBL" id="MVQ36356.1"/>
    </source>
</evidence>
<dbReference type="PROSITE" id="PS51186">
    <property type="entry name" value="GNAT"/>
    <property type="match status" value="1"/>
</dbReference>
<evidence type="ECO:0000259" key="1">
    <source>
        <dbReference type="PROSITE" id="PS51186"/>
    </source>
</evidence>
<comment type="caution">
    <text evidence="2">The sequence shown here is derived from an EMBL/GenBank/DDBJ whole genome shotgun (WGS) entry which is preliminary data.</text>
</comment>
<dbReference type="InterPro" id="IPR000182">
    <property type="entry name" value="GNAT_dom"/>
</dbReference>
<dbReference type="CDD" id="cd04301">
    <property type="entry name" value="NAT_SF"/>
    <property type="match status" value="1"/>
</dbReference>
<proteinExistence type="predicted"/>
<name>A0ABW9UA80_9BACL</name>
<dbReference type="EMBL" id="WSEM01000016">
    <property type="protein sequence ID" value="MVQ36356.1"/>
    <property type="molecule type" value="Genomic_DNA"/>
</dbReference>
<accession>A0ABW9UA80</accession>
<keyword evidence="3" id="KW-1185">Reference proteome</keyword>
<dbReference type="RefSeq" id="WP_181646192.1">
    <property type="nucleotide sequence ID" value="NZ_WSEM01000016.1"/>
</dbReference>